<name>Q8MNV2_CAEEL</name>
<sequence length="136" mass="15629">MPLDSPAKLEFPLHWAVYVDCKDELNELLKNKSTLEIDKIDPRGRTPLMLAVTLQHFDCARLLMDAGADASIPNKEMWSVSNEAVAQGNEQFIQEVIHHRDYQRANRGAHAMKRSLEKLAEVPDFFCEMNWDFSNL</sequence>
<dbReference type="GeneID" id="175889"/>
<dbReference type="PROSITE" id="PS50088">
    <property type="entry name" value="ANK_REPEAT"/>
    <property type="match status" value="1"/>
</dbReference>
<dbReference type="RefSeq" id="NP_741185.1">
    <property type="nucleotide sequence ID" value="NM_171160.5"/>
</dbReference>
<dbReference type="CTD" id="175889"/>
<dbReference type="SMR" id="Q8MNV2"/>
<dbReference type="Pfam" id="PF12796">
    <property type="entry name" value="Ank_2"/>
    <property type="match status" value="1"/>
</dbReference>
<dbReference type="PANTHER" id="PTHR12447:SF31">
    <property type="entry name" value="LD31969P"/>
    <property type="match status" value="1"/>
</dbReference>
<dbReference type="InterPro" id="IPR002110">
    <property type="entry name" value="Ankyrin_rpt"/>
</dbReference>
<dbReference type="Proteomes" id="UP000001940">
    <property type="component" value="Chromosome III"/>
</dbReference>
<evidence type="ECO:0000313" key="3">
    <source>
        <dbReference type="Proteomes" id="UP000001940"/>
    </source>
</evidence>
<dbReference type="PROSITE" id="PS50297">
    <property type="entry name" value="ANK_REP_REGION"/>
    <property type="match status" value="1"/>
</dbReference>
<dbReference type="ExpressionAtlas" id="Q8MNV2">
    <property type="expression patterns" value="baseline and differential"/>
</dbReference>
<dbReference type="InterPro" id="IPR021832">
    <property type="entry name" value="ANKRD13"/>
</dbReference>
<gene>
    <name evidence="2 4" type="ORF">C18F10.7</name>
    <name evidence="2" type="ORF">CELE_C18F10.7</name>
</gene>
<dbReference type="Gene3D" id="1.25.40.20">
    <property type="entry name" value="Ankyrin repeat-containing domain"/>
    <property type="match status" value="1"/>
</dbReference>
<keyword evidence="1" id="KW-0040">ANK repeat</keyword>
<dbReference type="UCSC" id="C18F10.7a.1">
    <property type="organism name" value="c. elegans"/>
</dbReference>
<keyword evidence="3" id="KW-1185">Reference proteome</keyword>
<evidence type="ECO:0000313" key="4">
    <source>
        <dbReference type="WormBase" id="C18F10.7b"/>
    </source>
</evidence>
<proteinExistence type="predicted"/>
<feature type="repeat" description="ANK" evidence="1">
    <location>
        <begin position="43"/>
        <end position="75"/>
    </location>
</feature>
<dbReference type="AGR" id="WB:WBGene00015978"/>
<dbReference type="Bgee" id="WBGene00015978">
    <property type="expression patterns" value="Expressed in adult organism and 4 other cell types or tissues"/>
</dbReference>
<accession>Q8MNV2</accession>
<organism evidence="2 3">
    <name type="scientific">Caenorhabditis elegans</name>
    <dbReference type="NCBI Taxonomy" id="6239"/>
    <lineage>
        <taxon>Eukaryota</taxon>
        <taxon>Metazoa</taxon>
        <taxon>Ecdysozoa</taxon>
        <taxon>Nematoda</taxon>
        <taxon>Chromadorea</taxon>
        <taxon>Rhabditida</taxon>
        <taxon>Rhabditina</taxon>
        <taxon>Rhabditomorpha</taxon>
        <taxon>Rhabditoidea</taxon>
        <taxon>Rhabditidae</taxon>
        <taxon>Peloderinae</taxon>
        <taxon>Caenorhabditis</taxon>
    </lineage>
</organism>
<dbReference type="AlphaFoldDB" id="Q8MNV2"/>
<dbReference type="OrthoDB" id="1585644at2759"/>
<dbReference type="EMBL" id="BX284603">
    <property type="protein sequence ID" value="CCD65205.1"/>
    <property type="molecule type" value="Genomic_DNA"/>
</dbReference>
<evidence type="ECO:0000313" key="2">
    <source>
        <dbReference type="EMBL" id="CCD65205.1"/>
    </source>
</evidence>
<evidence type="ECO:0000256" key="1">
    <source>
        <dbReference type="PROSITE-ProRule" id="PRU00023"/>
    </source>
</evidence>
<dbReference type="SUPFAM" id="SSF48403">
    <property type="entry name" value="Ankyrin repeat"/>
    <property type="match status" value="1"/>
</dbReference>
<dbReference type="SMART" id="SM00248">
    <property type="entry name" value="ANK"/>
    <property type="match status" value="2"/>
</dbReference>
<dbReference type="HOGENOM" id="CLU_1911427_0_0_1"/>
<dbReference type="PANTHER" id="PTHR12447">
    <property type="entry name" value="ANKYRIN REPEAT DOMAIN-CONTAINING PROTEIN 13"/>
    <property type="match status" value="1"/>
</dbReference>
<reference evidence="2 3" key="1">
    <citation type="journal article" date="1998" name="Science">
        <title>Genome sequence of the nematode C. elegans: a platform for investigating biology.</title>
        <authorList>
            <consortium name="The C. elegans sequencing consortium"/>
            <person name="Sulson J.E."/>
            <person name="Waterston R."/>
        </authorList>
    </citation>
    <scope>NUCLEOTIDE SEQUENCE [LARGE SCALE GENOMIC DNA]</scope>
    <source>
        <strain evidence="2 3">Bristol N2</strain>
    </source>
</reference>
<dbReference type="InterPro" id="IPR036770">
    <property type="entry name" value="Ankyrin_rpt-contain_sf"/>
</dbReference>
<protein>
    <submittedName>
        <fullName evidence="2">ANK_REP_REGION domain-containing protein</fullName>
    </submittedName>
</protein>
<dbReference type="WormBase" id="C18F10.7b">
    <property type="protein sequence ID" value="CE30608"/>
    <property type="gene ID" value="WBGene00015978"/>
</dbReference>